<evidence type="ECO:0000313" key="4">
    <source>
        <dbReference type="EMBL" id="QOS40818.1"/>
    </source>
</evidence>
<dbReference type="KEGG" id="trc:DYE49_10295"/>
<feature type="transmembrane region" description="Helical" evidence="1">
    <location>
        <begin position="171"/>
        <end position="192"/>
    </location>
</feature>
<dbReference type="Proteomes" id="UP000593591">
    <property type="component" value="Chromosome"/>
</dbReference>
<keyword evidence="1" id="KW-0812">Transmembrane</keyword>
<organism evidence="3 5">
    <name type="scientific">Treponema rectale</name>
    <dbReference type="NCBI Taxonomy" id="744512"/>
    <lineage>
        <taxon>Bacteria</taxon>
        <taxon>Pseudomonadati</taxon>
        <taxon>Spirochaetota</taxon>
        <taxon>Spirochaetia</taxon>
        <taxon>Spirochaetales</taxon>
        <taxon>Treponemataceae</taxon>
        <taxon>Treponema</taxon>
    </lineage>
</organism>
<protein>
    <submittedName>
        <fullName evidence="3">Uncharacterized protein</fullName>
    </submittedName>
</protein>
<dbReference type="EMBL" id="JACHFR010000002">
    <property type="protein sequence ID" value="MBB5219297.1"/>
    <property type="molecule type" value="Genomic_DNA"/>
</dbReference>
<proteinExistence type="predicted"/>
<evidence type="ECO:0000313" key="5">
    <source>
        <dbReference type="Proteomes" id="UP000578697"/>
    </source>
</evidence>
<keyword evidence="2" id="KW-0732">Signal</keyword>
<dbReference type="Proteomes" id="UP000578697">
    <property type="component" value="Unassembled WGS sequence"/>
</dbReference>
<name>A0A840SC02_9SPIR</name>
<feature type="chain" id="PRO_5036240782" evidence="2">
    <location>
        <begin position="22"/>
        <end position="345"/>
    </location>
</feature>
<feature type="signal peptide" evidence="2">
    <location>
        <begin position="1"/>
        <end position="21"/>
    </location>
</feature>
<keyword evidence="1" id="KW-1133">Transmembrane helix</keyword>
<gene>
    <name evidence="4" type="ORF">DYE49_10295</name>
    <name evidence="3" type="ORF">HNP77_001666</name>
</gene>
<keyword evidence="1" id="KW-0472">Membrane</keyword>
<evidence type="ECO:0000313" key="3">
    <source>
        <dbReference type="EMBL" id="MBB5219297.1"/>
    </source>
</evidence>
<evidence type="ECO:0000256" key="1">
    <source>
        <dbReference type="SAM" id="Phobius"/>
    </source>
</evidence>
<keyword evidence="5" id="KW-1185">Reference proteome</keyword>
<dbReference type="RefSeq" id="WP_184652710.1">
    <property type="nucleotide sequence ID" value="NZ_JACHFR010000002.1"/>
</dbReference>
<reference evidence="4 6" key="1">
    <citation type="submission" date="2018-08" db="EMBL/GenBank/DDBJ databases">
        <title>The first complete genome of Treponema rectale (CHPAT), a commensal spirochete of the bovine rectum.</title>
        <authorList>
            <person name="Staton G.J."/>
            <person name="Clegg S.R."/>
            <person name="Carter S.D."/>
            <person name="Radford A.D."/>
            <person name="Darby A."/>
            <person name="Hall N."/>
            <person name="Birtles R.J."/>
            <person name="Evans N.J."/>
        </authorList>
    </citation>
    <scope>NUCLEOTIDE SEQUENCE [LARGE SCALE GENOMIC DNA]</scope>
    <source>
        <strain evidence="4 6">CHPA</strain>
    </source>
</reference>
<evidence type="ECO:0000313" key="6">
    <source>
        <dbReference type="Proteomes" id="UP000593591"/>
    </source>
</evidence>
<dbReference type="EMBL" id="CP031517">
    <property type="protein sequence ID" value="QOS40818.1"/>
    <property type="molecule type" value="Genomic_DNA"/>
</dbReference>
<accession>A0A840SC02</accession>
<sequence>MLKKISAFLTLVLFCFIAASAQTQVLTPKNIYVGDETQLQLSFDSPVDLFALPGVHVETSGYVMLDTDMEEFDSVKKDCTILNAVLSRNGITYTVLIQFIPWKTGRIRFPKIDLVDLCRGREYLALHPEVKSFDDFILNFDSIKVNSLASEMNATSLREPFAPMSLPGTNYVVWAIVIGILLVMALTALLLVKLPKILRRMHLIHKNLSFAKNTFLTRIRFLILLHKKLSDAEFAALWQKIMRHYFTKRFRISFVSVTSSNIAQTVLGCVSSAEEKKVRASSQVAKIFLRTDYIRFASGSIDSRLFPAEEHEACFLPGETKQIVKESVKLMKIFEERSDYGNDTV</sequence>
<dbReference type="AlphaFoldDB" id="A0A840SC02"/>
<evidence type="ECO:0000256" key="2">
    <source>
        <dbReference type="SAM" id="SignalP"/>
    </source>
</evidence>
<reference evidence="3 5" key="2">
    <citation type="submission" date="2020-08" db="EMBL/GenBank/DDBJ databases">
        <title>Genomic Encyclopedia of Type Strains, Phase IV (KMG-IV): sequencing the most valuable type-strain genomes for metagenomic binning, comparative biology and taxonomic classification.</title>
        <authorList>
            <person name="Goeker M."/>
        </authorList>
    </citation>
    <scope>NUCLEOTIDE SEQUENCE [LARGE SCALE GENOMIC DNA]</scope>
    <source>
        <strain evidence="3 5">DSM 103679</strain>
    </source>
</reference>